<gene>
    <name evidence="7" type="ORF">BN873_10130</name>
</gene>
<name>W6M309_9GAMM</name>
<organism evidence="7 8">
    <name type="scientific">Candidatus Competibacter denitrificans Run_A_D11</name>
    <dbReference type="NCBI Taxonomy" id="1400863"/>
    <lineage>
        <taxon>Bacteria</taxon>
        <taxon>Pseudomonadati</taxon>
        <taxon>Pseudomonadota</taxon>
        <taxon>Gammaproteobacteria</taxon>
        <taxon>Candidatus Competibacteraceae</taxon>
        <taxon>Candidatus Competibacter</taxon>
    </lineage>
</organism>
<dbReference type="Proteomes" id="UP000035760">
    <property type="component" value="Unassembled WGS sequence"/>
</dbReference>
<evidence type="ECO:0000313" key="8">
    <source>
        <dbReference type="Proteomes" id="UP000035760"/>
    </source>
</evidence>
<feature type="transmembrane region" description="Helical" evidence="6">
    <location>
        <begin position="174"/>
        <end position="192"/>
    </location>
</feature>
<reference evidence="7" key="2">
    <citation type="submission" date="2014-03" db="EMBL/GenBank/DDBJ databases">
        <title>Candidatus Competibacter-lineage genomes retrieved from metagenomes reveal functional metabolic diversity.</title>
        <authorList>
            <person name="McIlroy S.J."/>
            <person name="Albertsen M."/>
            <person name="Andresen E.K."/>
            <person name="Saunders A.M."/>
            <person name="Kristiansen R."/>
            <person name="Stokholm-Bjerregaard M."/>
            <person name="Nielsen K.L."/>
            <person name="Nielsen P.H."/>
        </authorList>
    </citation>
    <scope>NUCLEOTIDE SEQUENCE</scope>
    <source>
        <strain evidence="7">Run_A_D11</strain>
    </source>
</reference>
<dbReference type="AlphaFoldDB" id="W6M309"/>
<evidence type="ECO:0000256" key="4">
    <source>
        <dbReference type="ARBA" id="ARBA00022989"/>
    </source>
</evidence>
<evidence type="ECO:0000256" key="1">
    <source>
        <dbReference type="ARBA" id="ARBA00004651"/>
    </source>
</evidence>
<dbReference type="RefSeq" id="WP_048669934.1">
    <property type="nucleotide sequence ID" value="NZ_CBTJ020000001.1"/>
</dbReference>
<dbReference type="GO" id="GO:0005886">
    <property type="term" value="C:plasma membrane"/>
    <property type="evidence" value="ECO:0007669"/>
    <property type="project" value="UniProtKB-SubCell"/>
</dbReference>
<keyword evidence="5 6" id="KW-0472">Membrane</keyword>
<protein>
    <submittedName>
        <fullName evidence="7">Lysine exporter protein (LYSE/YGGA)</fullName>
    </submittedName>
</protein>
<keyword evidence="4 6" id="KW-1133">Transmembrane helix</keyword>
<keyword evidence="3 6" id="KW-0812">Transmembrane</keyword>
<feature type="transmembrane region" description="Helical" evidence="6">
    <location>
        <begin position="119"/>
        <end position="137"/>
    </location>
</feature>
<dbReference type="PANTHER" id="PTHR30086:SF20">
    <property type="entry name" value="ARGININE EXPORTER PROTEIN ARGO-RELATED"/>
    <property type="match status" value="1"/>
</dbReference>
<comment type="caution">
    <text evidence="7">The sequence shown here is derived from an EMBL/GenBank/DDBJ whole genome shotgun (WGS) entry which is preliminary data.</text>
</comment>
<sequence>MIGFLLAGALFGLSGGLSPGPLLALVLNETLRYGVRGGIRVALAPLLTDAPIILITIGLLWPLTNRSLPLAVINIGGGGYLVWLGIEGLRFRGVQRTLVNRADSLRRGVIANFLNPSPYLFWLAIGAPTVLDAWRYGWSAVAAFIVAFYVLLVGSKILLAVGVGYAGVALHSRGYVLLMRGLGLLLVGYGGLRLGEGGSSLYRLAGLEF</sequence>
<evidence type="ECO:0000256" key="5">
    <source>
        <dbReference type="ARBA" id="ARBA00023136"/>
    </source>
</evidence>
<keyword evidence="8" id="KW-1185">Reference proteome</keyword>
<feature type="transmembrane region" description="Helical" evidence="6">
    <location>
        <begin position="144"/>
        <end position="168"/>
    </location>
</feature>
<comment type="subcellular location">
    <subcellularLocation>
        <location evidence="1">Cell membrane</location>
        <topology evidence="1">Multi-pass membrane protein</topology>
    </subcellularLocation>
</comment>
<accession>W6M309</accession>
<evidence type="ECO:0000256" key="3">
    <source>
        <dbReference type="ARBA" id="ARBA00022692"/>
    </source>
</evidence>
<keyword evidence="2" id="KW-1003">Cell membrane</keyword>
<evidence type="ECO:0000256" key="2">
    <source>
        <dbReference type="ARBA" id="ARBA00022475"/>
    </source>
</evidence>
<dbReference type="STRING" id="1400863.BN873_10130"/>
<dbReference type="GO" id="GO:0015171">
    <property type="term" value="F:amino acid transmembrane transporter activity"/>
    <property type="evidence" value="ECO:0007669"/>
    <property type="project" value="TreeGrafter"/>
</dbReference>
<evidence type="ECO:0000313" key="7">
    <source>
        <dbReference type="EMBL" id="CDI00874.1"/>
    </source>
</evidence>
<feature type="transmembrane region" description="Helical" evidence="6">
    <location>
        <begin position="40"/>
        <end position="61"/>
    </location>
</feature>
<dbReference type="OrthoDB" id="14103at2"/>
<proteinExistence type="predicted"/>
<dbReference type="PANTHER" id="PTHR30086">
    <property type="entry name" value="ARGININE EXPORTER PROTEIN ARGO"/>
    <property type="match status" value="1"/>
</dbReference>
<dbReference type="EMBL" id="CBTJ020000001">
    <property type="protein sequence ID" value="CDI00874.1"/>
    <property type="molecule type" value="Genomic_DNA"/>
</dbReference>
<dbReference type="InterPro" id="IPR001123">
    <property type="entry name" value="LeuE-type"/>
</dbReference>
<feature type="transmembrane region" description="Helical" evidence="6">
    <location>
        <begin position="68"/>
        <end position="86"/>
    </location>
</feature>
<reference evidence="7" key="1">
    <citation type="submission" date="2013-07" db="EMBL/GenBank/DDBJ databases">
        <authorList>
            <person name="McIlroy S."/>
        </authorList>
    </citation>
    <scope>NUCLEOTIDE SEQUENCE [LARGE SCALE GENOMIC DNA]</scope>
    <source>
        <strain evidence="7">Run_A_D11</strain>
    </source>
</reference>
<dbReference type="Pfam" id="PF01810">
    <property type="entry name" value="LysE"/>
    <property type="match status" value="1"/>
</dbReference>
<evidence type="ECO:0000256" key="6">
    <source>
        <dbReference type="SAM" id="Phobius"/>
    </source>
</evidence>